<dbReference type="SUPFAM" id="SSF89447">
    <property type="entry name" value="AbrB/MazE/MraZ-like"/>
    <property type="match status" value="1"/>
</dbReference>
<evidence type="ECO:0000259" key="1">
    <source>
        <dbReference type="SMART" id="SM00966"/>
    </source>
</evidence>
<protein>
    <submittedName>
        <fullName evidence="2">Antitoxin MazE</fullName>
    </submittedName>
</protein>
<evidence type="ECO:0000313" key="3">
    <source>
        <dbReference type="Proteomes" id="UP000198756"/>
    </source>
</evidence>
<dbReference type="InterPro" id="IPR007159">
    <property type="entry name" value="SpoVT-AbrB_dom"/>
</dbReference>
<organism evidence="2 3">
    <name type="scientific">Algoriphagus alkaliphilus</name>
    <dbReference type="NCBI Taxonomy" id="279824"/>
    <lineage>
        <taxon>Bacteria</taxon>
        <taxon>Pseudomonadati</taxon>
        <taxon>Bacteroidota</taxon>
        <taxon>Cytophagia</taxon>
        <taxon>Cytophagales</taxon>
        <taxon>Cyclobacteriaceae</taxon>
        <taxon>Algoriphagus</taxon>
    </lineage>
</organism>
<proteinExistence type="predicted"/>
<dbReference type="RefSeq" id="WP_092734696.1">
    <property type="nucleotide sequence ID" value="NZ_FMXE01000049.1"/>
</dbReference>
<dbReference type="SMART" id="SM00966">
    <property type="entry name" value="SpoVT_AbrB"/>
    <property type="match status" value="1"/>
</dbReference>
<evidence type="ECO:0000313" key="2">
    <source>
        <dbReference type="EMBL" id="SDA96152.1"/>
    </source>
</evidence>
<keyword evidence="3" id="KW-1185">Reference proteome</keyword>
<dbReference type="OrthoDB" id="9795766at2"/>
<dbReference type="AlphaFoldDB" id="A0A1G5ZNF7"/>
<reference evidence="3" key="1">
    <citation type="submission" date="2016-10" db="EMBL/GenBank/DDBJ databases">
        <authorList>
            <person name="Varghese N."/>
            <person name="Submissions S."/>
        </authorList>
    </citation>
    <scope>NUCLEOTIDE SEQUENCE [LARGE SCALE GENOMIC DNA]</scope>
    <source>
        <strain evidence="3">DSM 22703</strain>
    </source>
</reference>
<sequence>METNVIKIGNSKGVRLSKTILEKYQIGEKVEIILEDNQIVLKPIKTPRQGWAEAFKKMHENGDDELLIPDVFEDEDFEEWK</sequence>
<gene>
    <name evidence="2" type="ORF">SAMN03080617_04178</name>
</gene>
<dbReference type="GO" id="GO:0003677">
    <property type="term" value="F:DNA binding"/>
    <property type="evidence" value="ECO:0007669"/>
    <property type="project" value="InterPro"/>
</dbReference>
<dbReference type="Proteomes" id="UP000198756">
    <property type="component" value="Unassembled WGS sequence"/>
</dbReference>
<dbReference type="EMBL" id="FMXE01000049">
    <property type="protein sequence ID" value="SDA96152.1"/>
    <property type="molecule type" value="Genomic_DNA"/>
</dbReference>
<feature type="domain" description="SpoVT-AbrB" evidence="1">
    <location>
        <begin position="6"/>
        <end position="49"/>
    </location>
</feature>
<dbReference type="InterPro" id="IPR037914">
    <property type="entry name" value="SpoVT-AbrB_sf"/>
</dbReference>
<accession>A0A1G5ZNF7</accession>
<name>A0A1G5ZNF7_9BACT</name>
<dbReference type="STRING" id="279824.SAMN03080617_04178"/>
<dbReference type="Gene3D" id="2.10.260.10">
    <property type="match status" value="1"/>
</dbReference>